<gene>
    <name evidence="8" type="ORF">AWC14_08925</name>
</gene>
<comment type="similarity">
    <text evidence="2">Belongs to the acyl-CoA dehydrogenase family.</text>
</comment>
<feature type="domain" description="Acyl-CoA dehydrogenase/oxidase C-terminal" evidence="6">
    <location>
        <begin position="182"/>
        <end position="326"/>
    </location>
</feature>
<evidence type="ECO:0000256" key="2">
    <source>
        <dbReference type="ARBA" id="ARBA00009347"/>
    </source>
</evidence>
<dbReference type="Gene3D" id="1.20.140.10">
    <property type="entry name" value="Butyryl-CoA Dehydrogenase, subunit A, domain 3"/>
    <property type="match status" value="1"/>
</dbReference>
<evidence type="ECO:0000256" key="4">
    <source>
        <dbReference type="ARBA" id="ARBA00022827"/>
    </source>
</evidence>
<dbReference type="PANTHER" id="PTHR43884:SF20">
    <property type="entry name" value="ACYL-COA DEHYDROGENASE FADE28"/>
    <property type="match status" value="1"/>
</dbReference>
<proteinExistence type="inferred from homology"/>
<evidence type="ECO:0000256" key="5">
    <source>
        <dbReference type="ARBA" id="ARBA00023002"/>
    </source>
</evidence>
<reference evidence="8 9" key="1">
    <citation type="submission" date="2016-01" db="EMBL/GenBank/DDBJ databases">
        <title>The new phylogeny of the genus Mycobacterium.</title>
        <authorList>
            <person name="Tarcisio F."/>
            <person name="Conor M."/>
            <person name="Antonella G."/>
            <person name="Elisabetta G."/>
            <person name="Giulia F.S."/>
            <person name="Sara T."/>
            <person name="Anna F."/>
            <person name="Clotilde B."/>
            <person name="Roberto B."/>
            <person name="Veronica D.S."/>
            <person name="Fabio R."/>
            <person name="Monica P."/>
            <person name="Olivier J."/>
            <person name="Enrico T."/>
            <person name="Nicola S."/>
        </authorList>
    </citation>
    <scope>NUCLEOTIDE SEQUENCE [LARGE SCALE GENOMIC DNA]</scope>
    <source>
        <strain evidence="8 9">DSM 45166</strain>
    </source>
</reference>
<evidence type="ECO:0000313" key="9">
    <source>
        <dbReference type="Proteomes" id="UP000193487"/>
    </source>
</evidence>
<keyword evidence="4" id="KW-0274">FAD</keyword>
<dbReference type="PANTHER" id="PTHR43884">
    <property type="entry name" value="ACYL-COA DEHYDROGENASE"/>
    <property type="match status" value="1"/>
</dbReference>
<comment type="caution">
    <text evidence="8">The sequence shown here is derived from an EMBL/GenBank/DDBJ whole genome shotgun (WGS) entry which is preliminary data.</text>
</comment>
<protein>
    <submittedName>
        <fullName evidence="8">Acyl-CoA dehydrogenase</fullName>
    </submittedName>
</protein>
<dbReference type="GO" id="GO:0003995">
    <property type="term" value="F:acyl-CoA dehydrogenase activity"/>
    <property type="evidence" value="ECO:0007669"/>
    <property type="project" value="TreeGrafter"/>
</dbReference>
<evidence type="ECO:0000259" key="7">
    <source>
        <dbReference type="Pfam" id="PF02771"/>
    </source>
</evidence>
<dbReference type="InterPro" id="IPR037069">
    <property type="entry name" value="AcylCoA_DH/ox_N_sf"/>
</dbReference>
<dbReference type="InterPro" id="IPR013786">
    <property type="entry name" value="AcylCoA_DH/ox_N"/>
</dbReference>
<dbReference type="InterPro" id="IPR036250">
    <property type="entry name" value="AcylCo_DH-like_C"/>
</dbReference>
<name>A0A1X1XQV3_9MYCO</name>
<evidence type="ECO:0000256" key="3">
    <source>
        <dbReference type="ARBA" id="ARBA00022630"/>
    </source>
</evidence>
<dbReference type="SUPFAM" id="SSF56645">
    <property type="entry name" value="Acyl-CoA dehydrogenase NM domain-like"/>
    <property type="match status" value="1"/>
</dbReference>
<feature type="domain" description="Acyl-CoA dehydrogenase/oxidase N-terminal" evidence="7">
    <location>
        <begin position="25"/>
        <end position="71"/>
    </location>
</feature>
<keyword evidence="9" id="KW-1185">Reference proteome</keyword>
<dbReference type="InterPro" id="IPR009100">
    <property type="entry name" value="AcylCoA_DH/oxidase_NM_dom_sf"/>
</dbReference>
<dbReference type="Proteomes" id="UP000193487">
    <property type="component" value="Unassembled WGS sequence"/>
</dbReference>
<dbReference type="EMBL" id="LQPE01000142">
    <property type="protein sequence ID" value="ORW01226.1"/>
    <property type="molecule type" value="Genomic_DNA"/>
</dbReference>
<dbReference type="Pfam" id="PF02771">
    <property type="entry name" value="Acyl-CoA_dh_N"/>
    <property type="match status" value="1"/>
</dbReference>
<dbReference type="GO" id="GO:0050660">
    <property type="term" value="F:flavin adenine dinucleotide binding"/>
    <property type="evidence" value="ECO:0007669"/>
    <property type="project" value="InterPro"/>
</dbReference>
<evidence type="ECO:0000259" key="6">
    <source>
        <dbReference type="Pfam" id="PF00441"/>
    </source>
</evidence>
<dbReference type="RefSeq" id="WP_045380846.1">
    <property type="nucleotide sequence ID" value="NZ_BBKA01000073.1"/>
</dbReference>
<organism evidence="8 9">
    <name type="scientific">Mycobacterium kyorinense</name>
    <dbReference type="NCBI Taxonomy" id="487514"/>
    <lineage>
        <taxon>Bacteria</taxon>
        <taxon>Bacillati</taxon>
        <taxon>Actinomycetota</taxon>
        <taxon>Actinomycetes</taxon>
        <taxon>Mycobacteriales</taxon>
        <taxon>Mycobacteriaceae</taxon>
        <taxon>Mycobacterium</taxon>
    </lineage>
</organism>
<dbReference type="Gene3D" id="1.10.540.10">
    <property type="entry name" value="Acyl-CoA dehydrogenase/oxidase, N-terminal domain"/>
    <property type="match status" value="1"/>
</dbReference>
<keyword evidence="3" id="KW-0285">Flavoprotein</keyword>
<sequence length="329" mass="34381">MDRDDGDDLDFELLRASAREFLAGRGDKDSVGDLAAMDWLGLLVSEERGGVGWRPAEACLIAEELGRAHDRSPWFGCAMAAAAFADAPDAVSGDWLADTLSGTTITGFAPAGNVVRIVGGDKVRAVITAGSDGLHLVELGESSARWLDCDALDTARPGWCVDLNGATRVPIGSAIQAERLNAVGRLLVSADALGAMSSARARLTSYLKGRTAFGAPIASFQAVQHRLVDLLVFEVKSRAIVAKAARTLGSADLGDGARLRAAIVQSAAAHAFVAAKATAAIDECIQLSGGIGFTWEYPLHHEMRRAATDAVLLGTARSSRALLAEASGW</sequence>
<evidence type="ECO:0000256" key="1">
    <source>
        <dbReference type="ARBA" id="ARBA00001974"/>
    </source>
</evidence>
<dbReference type="Pfam" id="PF00441">
    <property type="entry name" value="Acyl-CoA_dh_1"/>
    <property type="match status" value="1"/>
</dbReference>
<evidence type="ECO:0000313" key="8">
    <source>
        <dbReference type="EMBL" id="ORW01226.1"/>
    </source>
</evidence>
<comment type="cofactor">
    <cofactor evidence="1">
        <name>FAD</name>
        <dbReference type="ChEBI" id="CHEBI:57692"/>
    </cofactor>
</comment>
<dbReference type="InterPro" id="IPR009075">
    <property type="entry name" value="AcylCo_DH/oxidase_C"/>
</dbReference>
<dbReference type="SUPFAM" id="SSF47203">
    <property type="entry name" value="Acyl-CoA dehydrogenase C-terminal domain-like"/>
    <property type="match status" value="1"/>
</dbReference>
<keyword evidence="5" id="KW-0560">Oxidoreductase</keyword>
<accession>A0A1X1XQV3</accession>
<dbReference type="AlphaFoldDB" id="A0A1X1XQV3"/>
<dbReference type="OrthoDB" id="8677713at2"/>